<sequence length="365" mass="39389">MTEPLTSHTTRARDSQCSVNLANLKGLVSTSVVDSLVQAPGGTDPSIQSPVRRDHSQNPLVMPNPPSELKCPPPSAGPPAQIHQNEIATAIATRQQPASAPPAPQRPNIQCGVVASQFLPPLPKSIGFSDFFPLLDASVVLAIMTHELHPGDLWKLDTRDSAVNRHTSLTRTLYVSARSGTSPSPAHGTAKDPAAQLKRFPTLNALLVPLTVYFRIVQAFLSFCLPFPGQSGSTSTQEPAHGPYMAFTVSNAIHAYLAHLVDLEERYDWPVVLAYHMCFHERRRVQMAVARGSGRGGPEVLDAWGQADGELMAKLLFGREKNRAVQCSVDTTAWIKDQLAARGYGTAESVAVKKKKGKKGKKGGE</sequence>
<evidence type="ECO:0000313" key="3">
    <source>
        <dbReference type="Proteomes" id="UP000717328"/>
    </source>
</evidence>
<dbReference type="OrthoDB" id="3051534at2759"/>
<dbReference type="AlphaFoldDB" id="A0A9P7KK86"/>
<evidence type="ECO:0000313" key="2">
    <source>
        <dbReference type="EMBL" id="KAG5651480.1"/>
    </source>
</evidence>
<keyword evidence="3" id="KW-1185">Reference proteome</keyword>
<gene>
    <name evidence="2" type="ORF">H0H81_008511</name>
</gene>
<comment type="caution">
    <text evidence="2">The sequence shown here is derived from an EMBL/GenBank/DDBJ whole genome shotgun (WGS) entry which is preliminary data.</text>
</comment>
<accession>A0A9P7KK86</accession>
<organism evidence="2 3">
    <name type="scientific">Sphagnurus paluster</name>
    <dbReference type="NCBI Taxonomy" id="117069"/>
    <lineage>
        <taxon>Eukaryota</taxon>
        <taxon>Fungi</taxon>
        <taxon>Dikarya</taxon>
        <taxon>Basidiomycota</taxon>
        <taxon>Agaricomycotina</taxon>
        <taxon>Agaricomycetes</taxon>
        <taxon>Agaricomycetidae</taxon>
        <taxon>Agaricales</taxon>
        <taxon>Tricholomatineae</taxon>
        <taxon>Lyophyllaceae</taxon>
        <taxon>Sphagnurus</taxon>
    </lineage>
</organism>
<dbReference type="Proteomes" id="UP000717328">
    <property type="component" value="Unassembled WGS sequence"/>
</dbReference>
<feature type="region of interest" description="Disordered" evidence="1">
    <location>
        <begin position="39"/>
        <end position="58"/>
    </location>
</feature>
<evidence type="ECO:0000256" key="1">
    <source>
        <dbReference type="SAM" id="MobiDB-lite"/>
    </source>
</evidence>
<proteinExistence type="predicted"/>
<reference evidence="2" key="2">
    <citation type="submission" date="2021-10" db="EMBL/GenBank/DDBJ databases">
        <title>Phylogenomics reveals ancestral predisposition of the termite-cultivated fungus Termitomyces towards a domesticated lifestyle.</title>
        <authorList>
            <person name="Auxier B."/>
            <person name="Grum-Grzhimaylo A."/>
            <person name="Cardenas M.E."/>
            <person name="Lodge J.D."/>
            <person name="Laessoe T."/>
            <person name="Pedersen O."/>
            <person name="Smith M.E."/>
            <person name="Kuyper T.W."/>
            <person name="Franco-Molano E.A."/>
            <person name="Baroni T.J."/>
            <person name="Aanen D.K."/>
        </authorList>
    </citation>
    <scope>NUCLEOTIDE SEQUENCE</scope>
    <source>
        <strain evidence="2">D49</strain>
    </source>
</reference>
<protein>
    <submittedName>
        <fullName evidence="2">Uncharacterized protein</fullName>
    </submittedName>
</protein>
<dbReference type="EMBL" id="JABCKI010000237">
    <property type="protein sequence ID" value="KAG5651480.1"/>
    <property type="molecule type" value="Genomic_DNA"/>
</dbReference>
<reference evidence="2" key="1">
    <citation type="submission" date="2021-02" db="EMBL/GenBank/DDBJ databases">
        <authorList>
            <person name="Nieuwenhuis M."/>
            <person name="Van De Peppel L.J.J."/>
        </authorList>
    </citation>
    <scope>NUCLEOTIDE SEQUENCE</scope>
    <source>
        <strain evidence="2">D49</strain>
    </source>
</reference>
<name>A0A9P7KK86_9AGAR</name>